<evidence type="ECO:0000313" key="3">
    <source>
        <dbReference type="Proteomes" id="UP000006377"/>
    </source>
</evidence>
<protein>
    <submittedName>
        <fullName evidence="2">Outer membrane lipoprotein carrier protein LolA</fullName>
    </submittedName>
</protein>
<dbReference type="InterPro" id="IPR029046">
    <property type="entry name" value="LolA/LolB/LppX"/>
</dbReference>
<dbReference type="RefSeq" id="WP_012110193.1">
    <property type="nucleotide sequence ID" value="NC_009719.1"/>
</dbReference>
<sequence length="243" mass="26349">MISVMRDFQQNQKYRQLALLAAAAIGLALLFGTFLTASGRANAQPIVTSQTSDTGASEAQRSAEDEKALEQASAYLGALENLQGNFLQVGPDGSVAEGKFYLRRPGRLRFEYEPPENLLVVADGTWVAVKDSSAPAQRYPMASTPLNLLLGKNVDLTESARVLNVETQPGALLITLADRSGEAPGKITLIFDQPALQLRQWVVTDAQGLQTTVALRNVQQGIRADNALFVLRDDQRPEIGGRR</sequence>
<keyword evidence="2" id="KW-0449">Lipoprotein</keyword>
<proteinExistence type="predicted"/>
<accession>A7HSN6</accession>
<evidence type="ECO:0000313" key="2">
    <source>
        <dbReference type="EMBL" id="ABS62919.1"/>
    </source>
</evidence>
<dbReference type="Gene3D" id="2.50.20.10">
    <property type="entry name" value="Lipoprotein localisation LolA/LolB/LppX"/>
    <property type="match status" value="1"/>
</dbReference>
<keyword evidence="1" id="KW-0732">Signal</keyword>
<dbReference type="STRING" id="402881.Plav_1299"/>
<keyword evidence="3" id="KW-1185">Reference proteome</keyword>
<dbReference type="Pfam" id="PF03548">
    <property type="entry name" value="LolA"/>
    <property type="match status" value="1"/>
</dbReference>
<dbReference type="PANTHER" id="PTHR35869:SF1">
    <property type="entry name" value="OUTER-MEMBRANE LIPOPROTEIN CARRIER PROTEIN"/>
    <property type="match status" value="1"/>
</dbReference>
<dbReference type="InterPro" id="IPR004564">
    <property type="entry name" value="OM_lipoprot_carrier_LolA-like"/>
</dbReference>
<dbReference type="EMBL" id="CP000774">
    <property type="protein sequence ID" value="ABS62919.1"/>
    <property type="molecule type" value="Genomic_DNA"/>
</dbReference>
<name>A7HSN6_PARL1</name>
<dbReference type="Proteomes" id="UP000006377">
    <property type="component" value="Chromosome"/>
</dbReference>
<dbReference type="CDD" id="cd16325">
    <property type="entry name" value="LolA"/>
    <property type="match status" value="1"/>
</dbReference>
<dbReference type="PANTHER" id="PTHR35869">
    <property type="entry name" value="OUTER-MEMBRANE LIPOPROTEIN CARRIER PROTEIN"/>
    <property type="match status" value="1"/>
</dbReference>
<dbReference type="AlphaFoldDB" id="A7HSN6"/>
<dbReference type="HOGENOM" id="CLU_055272_2_0_5"/>
<dbReference type="KEGG" id="pla:Plav_1299"/>
<reference evidence="2 3" key="1">
    <citation type="journal article" date="2011" name="Stand. Genomic Sci.">
        <title>Complete genome sequence of Parvibaculum lavamentivorans type strain (DS-1(T)).</title>
        <authorList>
            <person name="Schleheck D."/>
            <person name="Weiss M."/>
            <person name="Pitluck S."/>
            <person name="Bruce D."/>
            <person name="Land M.L."/>
            <person name="Han S."/>
            <person name="Saunders E."/>
            <person name="Tapia R."/>
            <person name="Detter C."/>
            <person name="Brettin T."/>
            <person name="Han J."/>
            <person name="Woyke T."/>
            <person name="Goodwin L."/>
            <person name="Pennacchio L."/>
            <person name="Nolan M."/>
            <person name="Cook A.M."/>
            <person name="Kjelleberg S."/>
            <person name="Thomas T."/>
        </authorList>
    </citation>
    <scope>NUCLEOTIDE SEQUENCE [LARGE SCALE GENOMIC DNA]</scope>
    <source>
        <strain evidence="3">DS-1 / DSM 13023 / NCIMB 13966</strain>
    </source>
</reference>
<dbReference type="eggNOG" id="COG2834">
    <property type="taxonomic scope" value="Bacteria"/>
</dbReference>
<dbReference type="OrthoDB" id="9800501at2"/>
<organism evidence="2 3">
    <name type="scientific">Parvibaculum lavamentivorans (strain DS-1 / DSM 13023 / NCIMB 13966)</name>
    <dbReference type="NCBI Taxonomy" id="402881"/>
    <lineage>
        <taxon>Bacteria</taxon>
        <taxon>Pseudomonadati</taxon>
        <taxon>Pseudomonadota</taxon>
        <taxon>Alphaproteobacteria</taxon>
        <taxon>Hyphomicrobiales</taxon>
        <taxon>Parvibaculaceae</taxon>
        <taxon>Parvibaculum</taxon>
    </lineage>
</organism>
<evidence type="ECO:0000256" key="1">
    <source>
        <dbReference type="ARBA" id="ARBA00022729"/>
    </source>
</evidence>
<dbReference type="SUPFAM" id="SSF89392">
    <property type="entry name" value="Prokaryotic lipoproteins and lipoprotein localization factors"/>
    <property type="match status" value="1"/>
</dbReference>
<gene>
    <name evidence="2" type="ordered locus">Plav_1299</name>
</gene>